<evidence type="ECO:0000256" key="1">
    <source>
        <dbReference type="SAM" id="MobiDB-lite"/>
    </source>
</evidence>
<sequence length="355" mass="39554">MDVLALNPRNGCLAWGGWKEQERRMMATRQRCPWRSFFGVEDRKSMLLGVLKVMFSDSRGHKSLIVRAAGKRKNPENPSSGNNDSSTGGDDAEQTNKDHLESKSDDFIMMPNSNLSDWRDFRATLVAREQVNLLDPVDPTHDKASSDFLPHSPKWAHPLQVPETGCILVATEKLDGVRSFERTVILLLRLGTRDPQEGPFGVILNRPLHKMIKHMKPSNQDLASTFPDCSLYFGGPLEASMFLLKAVEGSPLPGLEQVIPGICFGSRNSLHEAATMVKKGVLRPQDFRFFVGYAGWQLDQLREEIESHYWVVAACSSQLIAGATADSCSGLWEEILQLMGGKYSELSKKPKQDGP</sequence>
<dbReference type="OrthoDB" id="272750at2759"/>
<evidence type="ECO:0000313" key="2">
    <source>
        <dbReference type="EMBL" id="PKA65033.1"/>
    </source>
</evidence>
<feature type="region of interest" description="Disordered" evidence="1">
    <location>
        <begin position="67"/>
        <end position="108"/>
    </location>
</feature>
<organism evidence="2 3">
    <name type="scientific">Apostasia shenzhenica</name>
    <dbReference type="NCBI Taxonomy" id="1088818"/>
    <lineage>
        <taxon>Eukaryota</taxon>
        <taxon>Viridiplantae</taxon>
        <taxon>Streptophyta</taxon>
        <taxon>Embryophyta</taxon>
        <taxon>Tracheophyta</taxon>
        <taxon>Spermatophyta</taxon>
        <taxon>Magnoliopsida</taxon>
        <taxon>Liliopsida</taxon>
        <taxon>Asparagales</taxon>
        <taxon>Orchidaceae</taxon>
        <taxon>Apostasioideae</taxon>
        <taxon>Apostasia</taxon>
    </lineage>
</organism>
<keyword evidence="3" id="KW-1185">Reference proteome</keyword>
<dbReference type="STRING" id="1088818.A0A2I0BB60"/>
<dbReference type="PANTHER" id="PTHR31984">
    <property type="entry name" value="TRANSPORTER, PUTATIVE (DUF179)-RELATED"/>
    <property type="match status" value="1"/>
</dbReference>
<accession>A0A2I0BB60</accession>
<dbReference type="SUPFAM" id="SSF143456">
    <property type="entry name" value="VC0467-like"/>
    <property type="match status" value="1"/>
</dbReference>
<dbReference type="InterPro" id="IPR003774">
    <property type="entry name" value="AlgH-like"/>
</dbReference>
<protein>
    <submittedName>
        <fullName evidence="2">Uncharacterized protein</fullName>
    </submittedName>
</protein>
<name>A0A2I0BB60_9ASPA</name>
<evidence type="ECO:0000313" key="3">
    <source>
        <dbReference type="Proteomes" id="UP000236161"/>
    </source>
</evidence>
<dbReference type="AlphaFoldDB" id="A0A2I0BB60"/>
<feature type="compositionally biased region" description="Low complexity" evidence="1">
    <location>
        <begin position="77"/>
        <end position="89"/>
    </location>
</feature>
<dbReference type="PANTHER" id="PTHR31984:SF11">
    <property type="entry name" value="TRANSPORTER, PUTATIVE (DUF179)-RELATED"/>
    <property type="match status" value="1"/>
</dbReference>
<gene>
    <name evidence="2" type="ORF">AXF42_Ash019045</name>
</gene>
<dbReference type="Pfam" id="PF02622">
    <property type="entry name" value="DUF179"/>
    <property type="match status" value="1"/>
</dbReference>
<dbReference type="EMBL" id="KZ451898">
    <property type="protein sequence ID" value="PKA65033.1"/>
    <property type="molecule type" value="Genomic_DNA"/>
</dbReference>
<feature type="compositionally biased region" description="Basic and acidic residues" evidence="1">
    <location>
        <begin position="94"/>
        <end position="106"/>
    </location>
</feature>
<proteinExistence type="predicted"/>
<dbReference type="Gene3D" id="3.40.1740.10">
    <property type="entry name" value="VC0467-like"/>
    <property type="match status" value="1"/>
</dbReference>
<reference evidence="2 3" key="1">
    <citation type="journal article" date="2017" name="Nature">
        <title>The Apostasia genome and the evolution of orchids.</title>
        <authorList>
            <person name="Zhang G.Q."/>
            <person name="Liu K.W."/>
            <person name="Li Z."/>
            <person name="Lohaus R."/>
            <person name="Hsiao Y.Y."/>
            <person name="Niu S.C."/>
            <person name="Wang J.Y."/>
            <person name="Lin Y.C."/>
            <person name="Xu Q."/>
            <person name="Chen L.J."/>
            <person name="Yoshida K."/>
            <person name="Fujiwara S."/>
            <person name="Wang Z.W."/>
            <person name="Zhang Y.Q."/>
            <person name="Mitsuda N."/>
            <person name="Wang M."/>
            <person name="Liu G.H."/>
            <person name="Pecoraro L."/>
            <person name="Huang H.X."/>
            <person name="Xiao X.J."/>
            <person name="Lin M."/>
            <person name="Wu X.Y."/>
            <person name="Wu W.L."/>
            <person name="Chen Y.Y."/>
            <person name="Chang S.B."/>
            <person name="Sakamoto S."/>
            <person name="Ohme-Takagi M."/>
            <person name="Yagi M."/>
            <person name="Zeng S.J."/>
            <person name="Shen C.Y."/>
            <person name="Yeh C.M."/>
            <person name="Luo Y.B."/>
            <person name="Tsai W.C."/>
            <person name="Van de Peer Y."/>
            <person name="Liu Z.J."/>
        </authorList>
    </citation>
    <scope>NUCLEOTIDE SEQUENCE [LARGE SCALE GENOMIC DNA]</scope>
    <source>
        <strain evidence="3">cv. Shenzhen</strain>
        <tissue evidence="2">Stem</tissue>
    </source>
</reference>
<dbReference type="Proteomes" id="UP000236161">
    <property type="component" value="Unassembled WGS sequence"/>
</dbReference>